<organism evidence="1 2">
    <name type="scientific">Xaviernesmea oryzae</name>
    <dbReference type="NCBI Taxonomy" id="464029"/>
    <lineage>
        <taxon>Bacteria</taxon>
        <taxon>Pseudomonadati</taxon>
        <taxon>Pseudomonadota</taxon>
        <taxon>Alphaproteobacteria</taxon>
        <taxon>Hyphomicrobiales</taxon>
        <taxon>Rhizobiaceae</taxon>
        <taxon>Rhizobium/Agrobacterium group</taxon>
        <taxon>Xaviernesmea</taxon>
    </lineage>
</organism>
<dbReference type="EMBL" id="FXAF01000006">
    <property type="protein sequence ID" value="SMF43413.1"/>
    <property type="molecule type" value="Genomic_DNA"/>
</dbReference>
<gene>
    <name evidence="1" type="ORF">SAMN02982989_2112</name>
</gene>
<dbReference type="GO" id="GO:0016740">
    <property type="term" value="F:transferase activity"/>
    <property type="evidence" value="ECO:0007669"/>
    <property type="project" value="UniProtKB-KW"/>
</dbReference>
<evidence type="ECO:0000313" key="1">
    <source>
        <dbReference type="EMBL" id="SMF43413.1"/>
    </source>
</evidence>
<dbReference type="STRING" id="464029.SAMN02982989_2112"/>
<dbReference type="AlphaFoldDB" id="A0A1X7F127"/>
<protein>
    <submittedName>
        <fullName evidence="1">Serine O-acetyltransferase</fullName>
    </submittedName>
</protein>
<keyword evidence="2" id="KW-1185">Reference proteome</keyword>
<sequence>MEILNLEADRLADYCCEQLRRLVPFCDETEFPLVAMHLPEALKRLDHCIGQSSVWKPGQFDVLHSSQYCIFLYYLANTIWRRERTPRICTMLFLLNKALNAIDIFYEVELPEVFFIGHSVGIVLAKATYGNHLVLYQNSTVGKNHGVAPILEDCVILYPNSAVIGRCRIARGSLIAQGTSVVNRDTEPDRIAFQSSGYSLVFKKPPHRVIADFFRNV</sequence>
<keyword evidence="1" id="KW-0808">Transferase</keyword>
<dbReference type="RefSeq" id="WP_085422344.1">
    <property type="nucleotide sequence ID" value="NZ_FXAF01000006.1"/>
</dbReference>
<reference evidence="2" key="1">
    <citation type="submission" date="2017-04" db="EMBL/GenBank/DDBJ databases">
        <authorList>
            <person name="Varghese N."/>
            <person name="Submissions S."/>
        </authorList>
    </citation>
    <scope>NUCLEOTIDE SEQUENCE [LARGE SCALE GENOMIC DNA]</scope>
    <source>
        <strain evidence="2">B4P</strain>
    </source>
</reference>
<dbReference type="OrthoDB" id="5323702at2"/>
<dbReference type="SUPFAM" id="SSF51161">
    <property type="entry name" value="Trimeric LpxA-like enzymes"/>
    <property type="match status" value="1"/>
</dbReference>
<proteinExistence type="predicted"/>
<dbReference type="Gene3D" id="2.160.10.10">
    <property type="entry name" value="Hexapeptide repeat proteins"/>
    <property type="match status" value="1"/>
</dbReference>
<accession>A0A1X7F127</accession>
<name>A0A1X7F127_9HYPH</name>
<dbReference type="Proteomes" id="UP000192903">
    <property type="component" value="Unassembled WGS sequence"/>
</dbReference>
<dbReference type="InterPro" id="IPR011004">
    <property type="entry name" value="Trimer_LpxA-like_sf"/>
</dbReference>
<evidence type="ECO:0000313" key="2">
    <source>
        <dbReference type="Proteomes" id="UP000192903"/>
    </source>
</evidence>